<dbReference type="GO" id="GO:0043130">
    <property type="term" value="F:ubiquitin binding"/>
    <property type="evidence" value="ECO:0007669"/>
    <property type="project" value="InterPro"/>
</dbReference>
<protein>
    <submittedName>
        <fullName evidence="3">Activating signal cointegrator 1 complex subunit 2</fullName>
    </submittedName>
</protein>
<dbReference type="Gene3D" id="1.10.8.10">
    <property type="entry name" value="DNA helicase RuvA subunit, C-terminal domain"/>
    <property type="match status" value="1"/>
</dbReference>
<organism evidence="3 4">
    <name type="scientific">Sparus aurata</name>
    <name type="common">Gilthead sea bream</name>
    <dbReference type="NCBI Taxonomy" id="8175"/>
    <lineage>
        <taxon>Eukaryota</taxon>
        <taxon>Metazoa</taxon>
        <taxon>Chordata</taxon>
        <taxon>Craniata</taxon>
        <taxon>Vertebrata</taxon>
        <taxon>Euteleostomi</taxon>
        <taxon>Actinopterygii</taxon>
        <taxon>Neopterygii</taxon>
        <taxon>Teleostei</taxon>
        <taxon>Neoteleostei</taxon>
        <taxon>Acanthomorphata</taxon>
        <taxon>Eupercaria</taxon>
        <taxon>Spariformes</taxon>
        <taxon>Sparidae</taxon>
        <taxon>Sparus</taxon>
    </lineage>
</organism>
<reference evidence="3" key="3">
    <citation type="submission" date="2025-09" db="UniProtKB">
        <authorList>
            <consortium name="Ensembl"/>
        </authorList>
    </citation>
    <scope>IDENTIFICATION</scope>
</reference>
<feature type="domain" description="CUE" evidence="2">
    <location>
        <begin position="410"/>
        <end position="453"/>
    </location>
</feature>
<dbReference type="InterPro" id="IPR041800">
    <property type="entry name" value="ASCC2_CUE"/>
</dbReference>
<dbReference type="PANTHER" id="PTHR21494">
    <property type="entry name" value="ACTIVATING SIGNAL COINTEGRATOR 1 COMPLEX SUBUNIT 2 ASC-1 COMPLEX SUBUNIT P100"/>
    <property type="match status" value="1"/>
</dbReference>
<proteinExistence type="predicted"/>
<feature type="region of interest" description="Disordered" evidence="1">
    <location>
        <begin position="582"/>
        <end position="648"/>
    </location>
</feature>
<dbReference type="AlphaFoldDB" id="A0A671U4V7"/>
<feature type="region of interest" description="Disordered" evidence="1">
    <location>
        <begin position="1"/>
        <end position="26"/>
    </location>
</feature>
<dbReference type="InterPro" id="IPR052586">
    <property type="entry name" value="ASCC2"/>
</dbReference>
<dbReference type="Pfam" id="PF02845">
    <property type="entry name" value="CUE"/>
    <property type="match status" value="1"/>
</dbReference>
<feature type="compositionally biased region" description="Basic and acidic residues" evidence="1">
    <location>
        <begin position="615"/>
        <end position="625"/>
    </location>
</feature>
<dbReference type="InterPro" id="IPR009060">
    <property type="entry name" value="UBA-like_sf"/>
</dbReference>
<dbReference type="PANTHER" id="PTHR21494:SF0">
    <property type="entry name" value="ACTIVATING SIGNAL COINTEGRATOR 1 COMPLEX SUBUNIT 2"/>
    <property type="match status" value="1"/>
</dbReference>
<reference evidence="3" key="2">
    <citation type="submission" date="2025-08" db="UniProtKB">
        <authorList>
            <consortium name="Ensembl"/>
        </authorList>
    </citation>
    <scope>IDENTIFICATION</scope>
</reference>
<accession>A0A671U4V7</accession>
<evidence type="ECO:0000313" key="3">
    <source>
        <dbReference type="Ensembl" id="ENSSAUP00010008752.1"/>
    </source>
</evidence>
<sequence length="648" mass="74550">MACARVPLDEQQVTEPGPLGKEHTVPALHPVRKEERCFVPYKSPPEDGSPAEVEEFLEHAKFITEDLEWLLTLPHDKFWCQVVFDESLQRCLDSYLHHAPRGLDPATLPSSPAVADMQRSVHRAVFLTFLRMATHKESKENFITAAVFGEIIYENFLFDIPKILDLCVLFGKGNSQLLNKMIDNIFTQQPSYYSDLDETVPTVLQVFDTILGKCGLHCEGATAMEPMKLGTHKQPTAMTMSQQELVDLILYLCDSTTTIHAFLDIFPAACSSFHSHNFLSRLTSFYETAVPDLEKAVRKRNFDDKSLQEDLWKRLSHSCRKMVETAHLLLHHTCLQPILEGFAILFLCPFRFLSDYDEQFPIADDVSLLQQALPVMYPYQPYTSEYLRANINFSRNVDLHISLSCNFEAELESLLSCIRDLLPDLGEGFLLACLHEYNYNSELVINNILEDRLAPNLDKLDRAMPRPEKEELPNVMDSRSNVFDDDEFDVFRRDKVDMSRIWKGRRKGESAREMLNDKQHVAEQRARYQAAEAYGLDDYDDEYDDTYDMNQVGANDLDGDSLLNRRDQFVQDPALLRERAEARRATMQQRKGFRPERPSNVVGKPKGQGQTLETFLDRRKKEASKSRTSNHNRRTMADRKRNKGMIPS</sequence>
<dbReference type="Ensembl" id="ENSSAUT00010009356.1">
    <property type="protein sequence ID" value="ENSSAUP00010008752.1"/>
    <property type="gene ID" value="ENSSAUG00010004326.1"/>
</dbReference>
<dbReference type="PROSITE" id="PS51140">
    <property type="entry name" value="CUE"/>
    <property type="match status" value="1"/>
</dbReference>
<dbReference type="CDD" id="cd14364">
    <property type="entry name" value="CUE_ASCC2"/>
    <property type="match status" value="1"/>
</dbReference>
<dbReference type="GeneTree" id="ENSGT00390000018806"/>
<reference evidence="3" key="1">
    <citation type="submission" date="2021-04" db="EMBL/GenBank/DDBJ databases">
        <authorList>
            <consortium name="Wellcome Sanger Institute Data Sharing"/>
        </authorList>
    </citation>
    <scope>NUCLEOTIDE SEQUENCE [LARGE SCALE GENOMIC DNA]</scope>
</reference>
<evidence type="ECO:0000313" key="4">
    <source>
        <dbReference type="Proteomes" id="UP000472265"/>
    </source>
</evidence>
<dbReference type="InterPro" id="IPR003892">
    <property type="entry name" value="CUE"/>
</dbReference>
<name>A0A671U4V7_SPAAU</name>
<dbReference type="SUPFAM" id="SSF46934">
    <property type="entry name" value="UBA-like"/>
    <property type="match status" value="1"/>
</dbReference>
<dbReference type="Proteomes" id="UP000472265">
    <property type="component" value="Chromosome 5"/>
</dbReference>
<gene>
    <name evidence="3" type="primary">ASCC2</name>
    <name evidence="3" type="synonym">ascc2</name>
</gene>
<evidence type="ECO:0000259" key="2">
    <source>
        <dbReference type="PROSITE" id="PS51140"/>
    </source>
</evidence>
<evidence type="ECO:0000256" key="1">
    <source>
        <dbReference type="SAM" id="MobiDB-lite"/>
    </source>
</evidence>
<dbReference type="SMART" id="SM00546">
    <property type="entry name" value="CUE"/>
    <property type="match status" value="1"/>
</dbReference>
<dbReference type="GO" id="GO:0006355">
    <property type="term" value="P:regulation of DNA-templated transcription"/>
    <property type="evidence" value="ECO:0007669"/>
    <property type="project" value="TreeGrafter"/>
</dbReference>
<keyword evidence="4" id="KW-1185">Reference proteome</keyword>